<reference evidence="2" key="1">
    <citation type="submission" date="2021-07" db="EMBL/GenBank/DDBJ databases">
        <title>Draft genome of Mortierella alpina, strain LL118, isolated from an aspen leaf litter sample.</title>
        <authorList>
            <person name="Yang S."/>
            <person name="Vinatzer B.A."/>
        </authorList>
    </citation>
    <scope>NUCLEOTIDE SEQUENCE</scope>
    <source>
        <strain evidence="2">LL118</strain>
    </source>
</reference>
<gene>
    <name evidence="2" type="ORF">KVV02_005542</name>
</gene>
<feature type="compositionally biased region" description="Polar residues" evidence="1">
    <location>
        <begin position="207"/>
        <end position="217"/>
    </location>
</feature>
<organism evidence="2 3">
    <name type="scientific">Mortierella alpina</name>
    <name type="common">Oleaginous fungus</name>
    <name type="synonym">Mortierella renispora</name>
    <dbReference type="NCBI Taxonomy" id="64518"/>
    <lineage>
        <taxon>Eukaryota</taxon>
        <taxon>Fungi</taxon>
        <taxon>Fungi incertae sedis</taxon>
        <taxon>Mucoromycota</taxon>
        <taxon>Mortierellomycotina</taxon>
        <taxon>Mortierellomycetes</taxon>
        <taxon>Mortierellales</taxon>
        <taxon>Mortierellaceae</taxon>
        <taxon>Mortierella</taxon>
    </lineage>
</organism>
<comment type="caution">
    <text evidence="2">The sequence shown here is derived from an EMBL/GenBank/DDBJ whole genome shotgun (WGS) entry which is preliminary data.</text>
</comment>
<dbReference type="GO" id="GO:0005680">
    <property type="term" value="C:anaphase-promoting complex"/>
    <property type="evidence" value="ECO:0007669"/>
    <property type="project" value="InterPro"/>
</dbReference>
<evidence type="ECO:0000256" key="1">
    <source>
        <dbReference type="SAM" id="MobiDB-lite"/>
    </source>
</evidence>
<feature type="region of interest" description="Disordered" evidence="1">
    <location>
        <begin position="61"/>
        <end position="217"/>
    </location>
</feature>
<dbReference type="Pfam" id="PF15243">
    <property type="entry name" value="ANAPC15"/>
    <property type="match status" value="1"/>
</dbReference>
<sequence length="217" mass="24373">MSSRYPPQSRMPTLVPQRTETLWYPRQMGVEHMHDELLLEEAAYENSLREVRVSSSHYIPIGLSKPFLNDDDEEDEDEDDDEDDDEALDRAHDLDTGLSQDGYDLADEAELDLDVDLDVGQEFDVNEHSHHYNDGNNGDASQDLTPLGSDTGIGQYPDSSTFGTDMSHQFYSAPIEPDAELDLDRDLDLDLDGEVSEASSHGAELYSPQQHSPHYSP</sequence>
<feature type="compositionally biased region" description="Acidic residues" evidence="1">
    <location>
        <begin position="104"/>
        <end position="121"/>
    </location>
</feature>
<dbReference type="GO" id="GO:0090266">
    <property type="term" value="P:regulation of mitotic cell cycle spindle assembly checkpoint"/>
    <property type="evidence" value="ECO:0007669"/>
    <property type="project" value="InterPro"/>
</dbReference>
<accession>A0A9P8CXW0</accession>
<evidence type="ECO:0000313" key="3">
    <source>
        <dbReference type="Proteomes" id="UP000717515"/>
    </source>
</evidence>
<feature type="compositionally biased region" description="Polar residues" evidence="1">
    <location>
        <begin position="157"/>
        <end position="170"/>
    </location>
</feature>
<dbReference type="EMBL" id="JAIFTL010000129">
    <property type="protein sequence ID" value="KAG9322794.1"/>
    <property type="molecule type" value="Genomic_DNA"/>
</dbReference>
<dbReference type="Proteomes" id="UP000717515">
    <property type="component" value="Unassembled WGS sequence"/>
</dbReference>
<proteinExistence type="predicted"/>
<feature type="compositionally biased region" description="Acidic residues" evidence="1">
    <location>
        <begin position="69"/>
        <end position="87"/>
    </location>
</feature>
<name>A0A9P8CXW0_MORAP</name>
<feature type="compositionally biased region" description="Polar residues" evidence="1">
    <location>
        <begin position="134"/>
        <end position="144"/>
    </location>
</feature>
<evidence type="ECO:0000313" key="2">
    <source>
        <dbReference type="EMBL" id="KAG9322794.1"/>
    </source>
</evidence>
<protein>
    <submittedName>
        <fullName evidence="2">Uncharacterized protein</fullName>
    </submittedName>
</protein>
<dbReference type="InterPro" id="IPR026182">
    <property type="entry name" value="ANAPC15"/>
</dbReference>
<dbReference type="AlphaFoldDB" id="A0A9P8CXW0"/>